<evidence type="ECO:0000313" key="6">
    <source>
        <dbReference type="Proteomes" id="UP000183868"/>
    </source>
</evidence>
<dbReference type="EMBL" id="CP018099">
    <property type="protein sequence ID" value="APF20842.1"/>
    <property type="molecule type" value="Genomic_DNA"/>
</dbReference>
<dbReference type="PaxDb" id="880073-Calab_1048"/>
<evidence type="ECO:0000313" key="4">
    <source>
        <dbReference type="EMBL" id="EHO40680.1"/>
    </source>
</evidence>
<accession>H1XVV3</accession>
<keyword evidence="5" id="KW-1185">Reference proteome</keyword>
<evidence type="ECO:0000313" key="5">
    <source>
        <dbReference type="Proteomes" id="UP000004671"/>
    </source>
</evidence>
<keyword evidence="1" id="KW-0732">Signal</keyword>
<organism evidence="4 5">
    <name type="scientific">Caldithrix abyssi DSM 13497</name>
    <dbReference type="NCBI Taxonomy" id="880073"/>
    <lineage>
        <taxon>Bacteria</taxon>
        <taxon>Pseudomonadati</taxon>
        <taxon>Calditrichota</taxon>
        <taxon>Calditrichia</taxon>
        <taxon>Calditrichales</taxon>
        <taxon>Calditrichaceae</taxon>
        <taxon>Caldithrix</taxon>
    </lineage>
</organism>
<feature type="domain" description="Cytochrome P460" evidence="2">
    <location>
        <begin position="45"/>
        <end position="173"/>
    </location>
</feature>
<reference evidence="4 5" key="1">
    <citation type="submission" date="2011-09" db="EMBL/GenBank/DDBJ databases">
        <title>The permanent draft genome of Caldithrix abyssi DSM 13497.</title>
        <authorList>
            <consortium name="US DOE Joint Genome Institute (JGI-PGF)"/>
            <person name="Lucas S."/>
            <person name="Han J."/>
            <person name="Lapidus A."/>
            <person name="Bruce D."/>
            <person name="Goodwin L."/>
            <person name="Pitluck S."/>
            <person name="Peters L."/>
            <person name="Kyrpides N."/>
            <person name="Mavromatis K."/>
            <person name="Ivanova N."/>
            <person name="Mikhailova N."/>
            <person name="Chertkov O."/>
            <person name="Detter J.C."/>
            <person name="Tapia R."/>
            <person name="Han C."/>
            <person name="Land M."/>
            <person name="Hauser L."/>
            <person name="Markowitz V."/>
            <person name="Cheng J.-F."/>
            <person name="Hugenholtz P."/>
            <person name="Woyke T."/>
            <person name="Wu D."/>
            <person name="Spring S."/>
            <person name="Brambilla E."/>
            <person name="Klenk H.-P."/>
            <person name="Eisen J.A."/>
        </authorList>
    </citation>
    <scope>NUCLEOTIDE SEQUENCE [LARGE SCALE GENOMIC DNA]</scope>
    <source>
        <strain evidence="4 5">DSM 13497</strain>
    </source>
</reference>
<dbReference type="eggNOG" id="ENOG5032YMJ">
    <property type="taxonomic scope" value="Bacteria"/>
</dbReference>
<dbReference type="KEGG" id="caby:Cabys_4097"/>
<dbReference type="Pfam" id="PF16694">
    <property type="entry name" value="Cytochrome_P460"/>
    <property type="match status" value="1"/>
</dbReference>
<feature type="chain" id="PRO_5010834653" evidence="1">
    <location>
        <begin position="23"/>
        <end position="174"/>
    </location>
</feature>
<dbReference type="STRING" id="880073.Cabys_4097"/>
<dbReference type="RefSeq" id="WP_006927703.1">
    <property type="nucleotide sequence ID" value="NZ_CM001402.1"/>
</dbReference>
<dbReference type="HOGENOM" id="CLU_1641389_0_0_0"/>
<dbReference type="Gene3D" id="3.50.70.20">
    <property type="entry name" value="Cytochrome P460"/>
    <property type="match status" value="1"/>
</dbReference>
<evidence type="ECO:0000256" key="1">
    <source>
        <dbReference type="SAM" id="SignalP"/>
    </source>
</evidence>
<dbReference type="InterPro" id="IPR032033">
    <property type="entry name" value="Cytochrome_P460"/>
</dbReference>
<protein>
    <submittedName>
        <fullName evidence="3">Cytochrome P460</fullName>
    </submittedName>
</protein>
<feature type="signal peptide" evidence="1">
    <location>
        <begin position="1"/>
        <end position="22"/>
    </location>
</feature>
<name>H1XVV3_CALAY</name>
<dbReference type="AlphaFoldDB" id="H1XVV3"/>
<dbReference type="Proteomes" id="UP000183868">
    <property type="component" value="Chromosome"/>
</dbReference>
<dbReference type="OrthoDB" id="1551213at2"/>
<sequence length="174" mass="19020" precursor="true">MRTILTMVNVLALALLLSVNLACDKKSTDSNDEEQEFVATTQDFKDYKNWTLKATETGPDPFLKTAHGVNDNFTRKIFFNATAKASNGEYPVGSMILKELTDDQGNVQGAFTVMVKRGGNFNPDGNGWEWFMVSTDFSTVITQGDNATAGDGNCASCHSAANVNNNGLDWVFTR</sequence>
<dbReference type="InterPro" id="IPR038142">
    <property type="entry name" value="Cytochrome_P460_sp"/>
</dbReference>
<gene>
    <name evidence="3" type="ORF">Cabys_4097</name>
    <name evidence="4" type="ORF">Calab_1048</name>
</gene>
<dbReference type="Proteomes" id="UP000004671">
    <property type="component" value="Chromosome"/>
</dbReference>
<dbReference type="InParanoid" id="H1XVV3"/>
<evidence type="ECO:0000313" key="3">
    <source>
        <dbReference type="EMBL" id="APF20842.1"/>
    </source>
</evidence>
<dbReference type="CDD" id="cd20716">
    <property type="entry name" value="cyt_P460_fam"/>
    <property type="match status" value="1"/>
</dbReference>
<proteinExistence type="predicted"/>
<evidence type="ECO:0000259" key="2">
    <source>
        <dbReference type="Pfam" id="PF16694"/>
    </source>
</evidence>
<reference evidence="3 6" key="2">
    <citation type="submission" date="2016-11" db="EMBL/GenBank/DDBJ databases">
        <title>Genomic analysis of Caldithrix abyssi and proposal of a novel bacterial phylum Caldithrichaeota.</title>
        <authorList>
            <person name="Kublanov I."/>
            <person name="Sigalova O."/>
            <person name="Gavrilov S."/>
            <person name="Lebedinsky A."/>
            <person name="Ivanova N."/>
            <person name="Daum C."/>
            <person name="Reddy T."/>
            <person name="Klenk H.P."/>
            <person name="Goker M."/>
            <person name="Reva O."/>
            <person name="Miroshnichenko M."/>
            <person name="Kyprides N."/>
            <person name="Woyke T."/>
            <person name="Gelfand M."/>
        </authorList>
    </citation>
    <scope>NUCLEOTIDE SEQUENCE [LARGE SCALE GENOMIC DNA]</scope>
    <source>
        <strain evidence="3 6">LF13</strain>
    </source>
</reference>
<dbReference type="EMBL" id="CM001402">
    <property type="protein sequence ID" value="EHO40680.1"/>
    <property type="molecule type" value="Genomic_DNA"/>
</dbReference>